<accession>A0A1I7G194</accession>
<organism evidence="1 2">
    <name type="scientific">Pustulibacterium marinum</name>
    <dbReference type="NCBI Taxonomy" id="1224947"/>
    <lineage>
        <taxon>Bacteria</taxon>
        <taxon>Pseudomonadati</taxon>
        <taxon>Bacteroidota</taxon>
        <taxon>Flavobacteriia</taxon>
        <taxon>Flavobacteriales</taxon>
        <taxon>Flavobacteriaceae</taxon>
        <taxon>Pustulibacterium</taxon>
    </lineage>
</organism>
<gene>
    <name evidence="1" type="ORF">SAMN05216480_10340</name>
</gene>
<evidence type="ECO:0000313" key="1">
    <source>
        <dbReference type="EMBL" id="SFU42076.1"/>
    </source>
</evidence>
<dbReference type="STRING" id="1224947.SAMN05216480_10340"/>
<sequence length="299" mass="35461">MNLDMIDLLLANSNSYMEVSKDLFIKELSKKFKRLNNQGVTKFNKVSKGTCQKCYAGCTGYTFLTKNNDYLDLLIEEKNNTITDITQCTNFKNEEEIIKKNNIFLCFKKDLKTSYIPTSLHLSQQKGIEHAELEFEKFQNQIIDLEIIEIWLNKWSQLFNSIKYMNLDYSFVSSFLSTYHSTKNISSIKKDNFLAKKALAEFNNFQISDHKKLINWLLKYKKNQVYNASSNYTKTENWNKTNLIIFKNREDIFNDGLKDYNNIIIDIKGYLNSIKFGEIYSQYYYEFYNEIKQRQEIAQ</sequence>
<reference evidence="1 2" key="1">
    <citation type="submission" date="2016-10" db="EMBL/GenBank/DDBJ databases">
        <authorList>
            <person name="de Groot N.N."/>
        </authorList>
    </citation>
    <scope>NUCLEOTIDE SEQUENCE [LARGE SCALE GENOMIC DNA]</scope>
    <source>
        <strain evidence="1 2">CGMCC 1.12333</strain>
    </source>
</reference>
<dbReference type="AlphaFoldDB" id="A0A1I7G194"/>
<dbReference type="Proteomes" id="UP000199138">
    <property type="component" value="Unassembled WGS sequence"/>
</dbReference>
<proteinExistence type="predicted"/>
<dbReference type="EMBL" id="FPBK01000003">
    <property type="protein sequence ID" value="SFU42076.1"/>
    <property type="molecule type" value="Genomic_DNA"/>
</dbReference>
<evidence type="ECO:0000313" key="2">
    <source>
        <dbReference type="Proteomes" id="UP000199138"/>
    </source>
</evidence>
<protein>
    <submittedName>
        <fullName evidence="1">Uncharacterized protein</fullName>
    </submittedName>
</protein>
<name>A0A1I7G194_9FLAO</name>
<keyword evidence="2" id="KW-1185">Reference proteome</keyword>